<dbReference type="CDD" id="cd09275">
    <property type="entry name" value="RNase_HI_RT_DIRS1"/>
    <property type="match status" value="1"/>
</dbReference>
<organism evidence="1 2">
    <name type="scientific">Rhizopus oryzae</name>
    <name type="common">Mucormycosis agent</name>
    <name type="synonym">Rhizopus arrhizus var. delemar</name>
    <dbReference type="NCBI Taxonomy" id="64495"/>
    <lineage>
        <taxon>Eukaryota</taxon>
        <taxon>Fungi</taxon>
        <taxon>Fungi incertae sedis</taxon>
        <taxon>Mucoromycota</taxon>
        <taxon>Mucoromycotina</taxon>
        <taxon>Mucoromycetes</taxon>
        <taxon>Mucorales</taxon>
        <taxon>Mucorineae</taxon>
        <taxon>Rhizopodaceae</taxon>
        <taxon>Rhizopus</taxon>
    </lineage>
</organism>
<evidence type="ECO:0008006" key="3">
    <source>
        <dbReference type="Google" id="ProtNLM"/>
    </source>
</evidence>
<proteinExistence type="predicted"/>
<dbReference type="PANTHER" id="PTHR33050">
    <property type="entry name" value="REVERSE TRANSCRIPTASE DOMAIN-CONTAINING PROTEIN"/>
    <property type="match status" value="1"/>
</dbReference>
<dbReference type="EMBL" id="JAANIT010004050">
    <property type="protein sequence ID" value="KAG1533158.1"/>
    <property type="molecule type" value="Genomic_DNA"/>
</dbReference>
<dbReference type="OrthoDB" id="2400069at2759"/>
<comment type="caution">
    <text evidence="1">The sequence shown here is derived from an EMBL/GenBank/DDBJ whole genome shotgun (WGS) entry which is preliminary data.</text>
</comment>
<reference evidence="1" key="1">
    <citation type="journal article" date="2020" name="Microb. Genom.">
        <title>Genetic diversity of clinical and environmental Mucorales isolates obtained from an investigation of mucormycosis cases among solid organ transplant recipients.</title>
        <authorList>
            <person name="Nguyen M.H."/>
            <person name="Kaul D."/>
            <person name="Muto C."/>
            <person name="Cheng S.J."/>
            <person name="Richter R.A."/>
            <person name="Bruno V.M."/>
            <person name="Liu G."/>
            <person name="Beyhan S."/>
            <person name="Sundermann A.J."/>
            <person name="Mounaud S."/>
            <person name="Pasculle A.W."/>
            <person name="Nierman W.C."/>
            <person name="Driscoll E."/>
            <person name="Cumbie R."/>
            <person name="Clancy C.J."/>
            <person name="Dupont C.L."/>
        </authorList>
    </citation>
    <scope>NUCLEOTIDE SEQUENCE</scope>
    <source>
        <strain evidence="1">GL16</strain>
    </source>
</reference>
<accession>A0A9P6XVP0</accession>
<dbReference type="InterPro" id="IPR052055">
    <property type="entry name" value="Hepadnavirus_pol/RT"/>
</dbReference>
<evidence type="ECO:0000313" key="1">
    <source>
        <dbReference type="EMBL" id="KAG1533158.1"/>
    </source>
</evidence>
<dbReference type="AlphaFoldDB" id="A0A9P6XVP0"/>
<dbReference type="PANTHER" id="PTHR33050:SF7">
    <property type="entry name" value="RIBONUCLEASE H"/>
    <property type="match status" value="1"/>
</dbReference>
<name>A0A9P6XVP0_RHIOR</name>
<protein>
    <recommendedName>
        <fullName evidence="3">RNase H type-1 domain-containing protein</fullName>
    </recommendedName>
</protein>
<gene>
    <name evidence="1" type="ORF">G6F51_012759</name>
</gene>
<evidence type="ECO:0000313" key="2">
    <source>
        <dbReference type="Proteomes" id="UP000717996"/>
    </source>
</evidence>
<dbReference type="Proteomes" id="UP000717996">
    <property type="component" value="Unassembled WGS sequence"/>
</dbReference>
<sequence length="255" mass="30008">MFKVRWDTTVQIFTDASNDGWGIVFDDHFYSGQWATEEKHLHINHKELQVVHKALLLLHRTHHQHLGQLQYQLCIDNITAIPYINKFGGTCSLELNTLAMRIWQYCFQHNIYLSTLYIPSKYNPADAPSRQLHDEIEWYVPQPTFDWLNTLWGPHTIDLFASPQNTKIPSAFVSYNYHPNVLWVNAFSRPWCQLSGRLYLAPPWNLILRILQRLQQLPQPATLITLNWPFASWYPLALHLAQRDPIILQQDQLLD</sequence>